<dbReference type="GO" id="GO:0016853">
    <property type="term" value="F:isomerase activity"/>
    <property type="evidence" value="ECO:0007669"/>
    <property type="project" value="UniProtKB-KW"/>
</dbReference>
<dbReference type="PANTHER" id="PTHR46426:SF1">
    <property type="entry name" value="PROTEIN DISULFIDE-ISOMERASE TMX3"/>
    <property type="match status" value="1"/>
</dbReference>
<comment type="subcellular location">
    <subcellularLocation>
        <location evidence="1">Membrane</location>
        <topology evidence="1">Single-pass membrane protein</topology>
    </subcellularLocation>
</comment>
<organism evidence="6 7">
    <name type="scientific">Tubulinosema ratisbonensis</name>
    <dbReference type="NCBI Taxonomy" id="291195"/>
    <lineage>
        <taxon>Eukaryota</taxon>
        <taxon>Fungi</taxon>
        <taxon>Fungi incertae sedis</taxon>
        <taxon>Microsporidia</taxon>
        <taxon>Tubulinosematoidea</taxon>
        <taxon>Tubulinosematidae</taxon>
        <taxon>Tubulinosema</taxon>
    </lineage>
</organism>
<sequence length="493" mass="57894">MFIFYLLTKSEIFNQCELPEVPGYVITKYYKDNCPYSENVKQIVDELDSRLERNDINIPFRFVDCNECDCKTEDKIKTVPALTIHKDGKEIARYGSSGTWEQYVHFLLKNIDLDEKIFKKEVKNTPGKVTKLKAHDLEYGLDGPWLIYFRDNRDPLIGEIIDKLAEEYGESVNIGEIYAAKEDKIIRQFNISYFPLILGMYKGIVMPFTSLFTIENFRKFIDTLIEPSFKSIDYAHFKSELNKLETGEPLFIVFYSDPLLAGSYFKKIAHDYKFRAKIFKSNNEKLMELANVQLKDPQSEGFLPDEEKVILKAYKNGVFHSCPHKLDDLKSITEWIFFTHYPHLTRITNENFYPVFHGLKPVILLLSKGEHLNTQLEKFSTSYHGNLPYTNYLFASLDLNLFPLFIPSLLPKMKDPSLVVFLPDKHFFYHKEMDLTEENFKDKAFEFISDYENGRLQTYPPKRKSFIFYLIFVFSISVLAYGCFCFFRPKKIN</sequence>
<name>A0A437ANS9_9MICR</name>
<dbReference type="Gene3D" id="3.40.30.10">
    <property type="entry name" value="Glutaredoxin"/>
    <property type="match status" value="1"/>
</dbReference>
<keyword evidence="3 5" id="KW-1133">Transmembrane helix</keyword>
<keyword evidence="6" id="KW-0413">Isomerase</keyword>
<dbReference type="InterPro" id="IPR052250">
    <property type="entry name" value="PDI_TMX3"/>
</dbReference>
<dbReference type="OrthoDB" id="427280at2759"/>
<evidence type="ECO:0000256" key="1">
    <source>
        <dbReference type="ARBA" id="ARBA00004167"/>
    </source>
</evidence>
<dbReference type="PANTHER" id="PTHR46426">
    <property type="entry name" value="PROTEIN DISULFIDE-ISOMERASE TMX3"/>
    <property type="match status" value="1"/>
</dbReference>
<dbReference type="SUPFAM" id="SSF52833">
    <property type="entry name" value="Thioredoxin-like"/>
    <property type="match status" value="2"/>
</dbReference>
<dbReference type="VEuPathDB" id="MicrosporidiaDB:TUBRATIS_006510"/>
<evidence type="ECO:0000256" key="5">
    <source>
        <dbReference type="SAM" id="Phobius"/>
    </source>
</evidence>
<dbReference type="STRING" id="291195.A0A437ANS9"/>
<dbReference type="Proteomes" id="UP000282876">
    <property type="component" value="Unassembled WGS sequence"/>
</dbReference>
<dbReference type="InterPro" id="IPR036249">
    <property type="entry name" value="Thioredoxin-like_sf"/>
</dbReference>
<dbReference type="EMBL" id="RCSS01000135">
    <property type="protein sequence ID" value="RVD92834.1"/>
    <property type="molecule type" value="Genomic_DNA"/>
</dbReference>
<evidence type="ECO:0000256" key="4">
    <source>
        <dbReference type="ARBA" id="ARBA00023136"/>
    </source>
</evidence>
<keyword evidence="2 5" id="KW-0812">Transmembrane</keyword>
<dbReference type="AlphaFoldDB" id="A0A437ANS9"/>
<comment type="caution">
    <text evidence="6">The sequence shown here is derived from an EMBL/GenBank/DDBJ whole genome shotgun (WGS) entry which is preliminary data.</text>
</comment>
<dbReference type="GO" id="GO:0016020">
    <property type="term" value="C:membrane"/>
    <property type="evidence" value="ECO:0007669"/>
    <property type="project" value="UniProtKB-SubCell"/>
</dbReference>
<protein>
    <submittedName>
        <fullName evidence="6">Disulfide isomerase</fullName>
    </submittedName>
</protein>
<feature type="transmembrane region" description="Helical" evidence="5">
    <location>
        <begin position="466"/>
        <end position="487"/>
    </location>
</feature>
<keyword evidence="7" id="KW-1185">Reference proteome</keyword>
<accession>A0A437ANS9</accession>
<keyword evidence="4 5" id="KW-0472">Membrane</keyword>
<evidence type="ECO:0000313" key="7">
    <source>
        <dbReference type="Proteomes" id="UP000282876"/>
    </source>
</evidence>
<dbReference type="GO" id="GO:0005783">
    <property type="term" value="C:endoplasmic reticulum"/>
    <property type="evidence" value="ECO:0007669"/>
    <property type="project" value="TreeGrafter"/>
</dbReference>
<reference evidence="6 7" key="1">
    <citation type="submission" date="2018-10" db="EMBL/GenBank/DDBJ databases">
        <title>Draft genome sequence of the microsporidian Tubulinosema ratisbonensis.</title>
        <authorList>
            <person name="Polonais V."/>
            <person name="Peyretaillade E."/>
            <person name="Niehus S."/>
            <person name="Wawrzyniak I."/>
            <person name="Franchet A."/>
            <person name="Gaspin C."/>
            <person name="Reichstadt M."/>
            <person name="Belser C."/>
            <person name="Labadie K."/>
            <person name="Delbac F."/>
            <person name="Ferrandon D."/>
        </authorList>
    </citation>
    <scope>NUCLEOTIDE SEQUENCE [LARGE SCALE GENOMIC DNA]</scope>
    <source>
        <strain evidence="6 7">Franzen</strain>
    </source>
</reference>
<evidence type="ECO:0000256" key="3">
    <source>
        <dbReference type="ARBA" id="ARBA00022989"/>
    </source>
</evidence>
<evidence type="ECO:0000256" key="2">
    <source>
        <dbReference type="ARBA" id="ARBA00022692"/>
    </source>
</evidence>
<proteinExistence type="predicted"/>
<evidence type="ECO:0000313" key="6">
    <source>
        <dbReference type="EMBL" id="RVD92834.1"/>
    </source>
</evidence>
<gene>
    <name evidence="6" type="ORF">TUBRATIS_006510</name>
</gene>